<organism evidence="2 4">
    <name type="scientific">Rozella allomycis (strain CSF55)</name>
    <dbReference type="NCBI Taxonomy" id="988480"/>
    <lineage>
        <taxon>Eukaryota</taxon>
        <taxon>Fungi</taxon>
        <taxon>Fungi incertae sedis</taxon>
        <taxon>Cryptomycota</taxon>
        <taxon>Cryptomycota incertae sedis</taxon>
        <taxon>Rozella</taxon>
    </lineage>
</organism>
<evidence type="ECO:0000256" key="1">
    <source>
        <dbReference type="SAM" id="SignalP"/>
    </source>
</evidence>
<feature type="chain" id="PRO_5040560265" description="TNFR-Cys domain-containing protein" evidence="1">
    <location>
        <begin position="19"/>
        <end position="257"/>
    </location>
</feature>
<dbReference type="Proteomes" id="UP000030755">
    <property type="component" value="Unassembled WGS sequence"/>
</dbReference>
<dbReference type="Proteomes" id="UP000281549">
    <property type="component" value="Unassembled WGS sequence"/>
</dbReference>
<evidence type="ECO:0000313" key="4">
    <source>
        <dbReference type="Proteomes" id="UP000030755"/>
    </source>
</evidence>
<proteinExistence type="predicted"/>
<dbReference type="AlphaFoldDB" id="A0A075B2J4"/>
<reference evidence="3" key="3">
    <citation type="submission" date="2018-08" db="EMBL/GenBank/DDBJ databases">
        <title>Leveraging single-cell genomics to expand the Fungal Tree of Life.</title>
        <authorList>
            <consortium name="DOE Joint Genome Institute"/>
            <person name="Ahrendt S.R."/>
            <person name="Quandt C.A."/>
            <person name="Ciobanu D."/>
            <person name="Clum A."/>
            <person name="Salamov A."/>
            <person name="Andreopoulos B."/>
            <person name="Cheng J.-F."/>
            <person name="Woyke T."/>
            <person name="Pelin A."/>
            <person name="Henrissat B."/>
            <person name="Reynolds N."/>
            <person name="Benny G.L."/>
            <person name="Smith M.E."/>
            <person name="James T.Y."/>
            <person name="Grigoriev I.V."/>
        </authorList>
    </citation>
    <scope>NUCLEOTIDE SEQUENCE</scope>
    <source>
        <strain evidence="3">CSF55</strain>
    </source>
</reference>
<keyword evidence="4" id="KW-1185">Reference proteome</keyword>
<gene>
    <name evidence="2" type="ORF">O9G_006011</name>
    <name evidence="3" type="ORF">ROZALSC1DRAFT_31424</name>
</gene>
<feature type="signal peptide" evidence="1">
    <location>
        <begin position="1"/>
        <end position="18"/>
    </location>
</feature>
<evidence type="ECO:0008006" key="6">
    <source>
        <dbReference type="Google" id="ProtNLM"/>
    </source>
</evidence>
<reference evidence="5" key="2">
    <citation type="journal article" date="2018" name="Nat. Microbiol.">
        <title>Leveraging single-cell genomics to expand the fungal tree of life.</title>
        <authorList>
            <person name="Ahrendt S.R."/>
            <person name="Quandt C.A."/>
            <person name="Ciobanu D."/>
            <person name="Clum A."/>
            <person name="Salamov A."/>
            <person name="Andreopoulos B."/>
            <person name="Cheng J.F."/>
            <person name="Woyke T."/>
            <person name="Pelin A."/>
            <person name="Henrissat B."/>
            <person name="Reynolds N.K."/>
            <person name="Benny G.L."/>
            <person name="Smith M.E."/>
            <person name="James T.Y."/>
            <person name="Grigoriev I.V."/>
        </authorList>
    </citation>
    <scope>NUCLEOTIDE SEQUENCE [LARGE SCALE GENOMIC DNA]</scope>
    <source>
        <strain evidence="5">CSF55</strain>
    </source>
</reference>
<evidence type="ECO:0000313" key="5">
    <source>
        <dbReference type="Proteomes" id="UP000281549"/>
    </source>
</evidence>
<keyword evidence="1" id="KW-0732">Signal</keyword>
<dbReference type="EMBL" id="KE560448">
    <property type="protein sequence ID" value="EPZ36772.1"/>
    <property type="molecule type" value="Genomic_DNA"/>
</dbReference>
<dbReference type="EMBL" id="ML006308">
    <property type="protein sequence ID" value="RKP16698.1"/>
    <property type="molecule type" value="Genomic_DNA"/>
</dbReference>
<accession>A0A075B2J4</accession>
<reference evidence="2 4" key="1">
    <citation type="journal article" date="2013" name="Curr. Biol.">
        <title>Shared signatures of parasitism and phylogenomics unite Cryptomycota and microsporidia.</title>
        <authorList>
            <person name="James T.Y."/>
            <person name="Pelin A."/>
            <person name="Bonen L."/>
            <person name="Ahrendt S."/>
            <person name="Sain D."/>
            <person name="Corradi N."/>
            <person name="Stajich J.E."/>
        </authorList>
    </citation>
    <scope>NUCLEOTIDE SEQUENCE [LARGE SCALE GENOMIC DNA]</scope>
    <source>
        <strain evidence="2">CSF55</strain>
        <strain evidence="2">CSF55</strain>
    </source>
</reference>
<evidence type="ECO:0000313" key="3">
    <source>
        <dbReference type="EMBL" id="RKP16698.1"/>
    </source>
</evidence>
<name>A0A075B2J4_ROZAC</name>
<sequence>MFKTSFLFVSLLASNLLAFPTAFPDNPPSPSDAFCAEADCKTCKDNRVPRMLTSNEKFVCVEDSQDGCKDQLCSDCNEGFFLVGKNGGFWGCEKMNTENCADSKCQTCKPGFLMSGDHVNPCSRRLDFSIQVQVGGQCLAQKDSYFIPVSCTDRSALRFYDKGDSTLRLGSKDSNVCLGKKRVSKLWAALVDCNDFENAYKYVPKEPKLMEGSSPSIEVDFHPGNGINYLDWDDGYLHVVKSEKTVLQILLNFGPYF</sequence>
<dbReference type="HOGENOM" id="CLU_1103302_0_0_1"/>
<protein>
    <recommendedName>
        <fullName evidence="6">TNFR-Cys domain-containing protein</fullName>
    </recommendedName>
</protein>
<evidence type="ECO:0000313" key="2">
    <source>
        <dbReference type="EMBL" id="EPZ36772.1"/>
    </source>
</evidence>